<protein>
    <recommendedName>
        <fullName evidence="8">Apolipoprotein N-acyltransferase</fullName>
        <shortName evidence="8">ALP N-acyltransferase</shortName>
        <ecNumber evidence="8">2.3.1.269</ecNumber>
    </recommendedName>
</protein>
<comment type="pathway">
    <text evidence="8">Protein modification; lipoprotein biosynthesis (N-acyl transfer).</text>
</comment>
<feature type="transmembrane region" description="Helical" evidence="8">
    <location>
        <begin position="87"/>
        <end position="108"/>
    </location>
</feature>
<dbReference type="HAMAP" id="MF_01148">
    <property type="entry name" value="Lnt"/>
    <property type="match status" value="1"/>
</dbReference>
<feature type="transmembrane region" description="Helical" evidence="8">
    <location>
        <begin position="192"/>
        <end position="210"/>
    </location>
</feature>
<dbReference type="InterPro" id="IPR045378">
    <property type="entry name" value="LNT_N"/>
</dbReference>
<reference evidence="10 11" key="1">
    <citation type="submission" date="2013-08" db="EMBL/GenBank/DDBJ databases">
        <title>The genome sequence of Knoellia sinensis.</title>
        <authorList>
            <person name="Zhu W."/>
            <person name="Wang G."/>
        </authorList>
    </citation>
    <scope>NUCLEOTIDE SEQUENCE [LARGE SCALE GENOMIC DNA]</scope>
    <source>
        <strain evidence="10 11">KCTC 19936</strain>
    </source>
</reference>
<dbReference type="SUPFAM" id="SSF56317">
    <property type="entry name" value="Carbon-nitrogen hydrolase"/>
    <property type="match status" value="1"/>
</dbReference>
<dbReference type="InterPro" id="IPR004563">
    <property type="entry name" value="Apolipo_AcylTrfase"/>
</dbReference>
<evidence type="ECO:0000256" key="5">
    <source>
        <dbReference type="ARBA" id="ARBA00022989"/>
    </source>
</evidence>
<feature type="domain" description="CN hydrolase" evidence="9">
    <location>
        <begin position="220"/>
        <end position="486"/>
    </location>
</feature>
<dbReference type="PANTHER" id="PTHR38686">
    <property type="entry name" value="APOLIPOPROTEIN N-ACYLTRANSFERASE"/>
    <property type="match status" value="1"/>
</dbReference>
<dbReference type="PROSITE" id="PS50263">
    <property type="entry name" value="CN_HYDROLASE"/>
    <property type="match status" value="1"/>
</dbReference>
<dbReference type="Pfam" id="PF20154">
    <property type="entry name" value="LNT_N"/>
    <property type="match status" value="1"/>
</dbReference>
<dbReference type="GO" id="GO:0005886">
    <property type="term" value="C:plasma membrane"/>
    <property type="evidence" value="ECO:0007669"/>
    <property type="project" value="UniProtKB-SubCell"/>
</dbReference>
<comment type="caution">
    <text evidence="10">The sequence shown here is derived from an EMBL/GenBank/DDBJ whole genome shotgun (WGS) entry which is preliminary data.</text>
</comment>
<dbReference type="InterPro" id="IPR036526">
    <property type="entry name" value="C-N_Hydrolase_sf"/>
</dbReference>
<dbReference type="NCBIfam" id="TIGR00546">
    <property type="entry name" value="lnt"/>
    <property type="match status" value="1"/>
</dbReference>
<dbReference type="STRING" id="1385520.N802_15220"/>
<dbReference type="EMBL" id="AVPJ01000004">
    <property type="protein sequence ID" value="KGN33381.1"/>
    <property type="molecule type" value="Genomic_DNA"/>
</dbReference>
<organism evidence="10 11">
    <name type="scientific">Knoellia sinensis KCTC 19936</name>
    <dbReference type="NCBI Taxonomy" id="1385520"/>
    <lineage>
        <taxon>Bacteria</taxon>
        <taxon>Bacillati</taxon>
        <taxon>Actinomycetota</taxon>
        <taxon>Actinomycetes</taxon>
        <taxon>Micrococcales</taxon>
        <taxon>Intrasporangiaceae</taxon>
        <taxon>Knoellia</taxon>
    </lineage>
</organism>
<evidence type="ECO:0000313" key="11">
    <source>
        <dbReference type="Proteomes" id="UP000030002"/>
    </source>
</evidence>
<proteinExistence type="inferred from homology"/>
<feature type="transmembrane region" description="Helical" evidence="8">
    <location>
        <begin position="120"/>
        <end position="140"/>
    </location>
</feature>
<keyword evidence="3 8" id="KW-0808">Transferase</keyword>
<evidence type="ECO:0000256" key="2">
    <source>
        <dbReference type="ARBA" id="ARBA00022475"/>
    </source>
</evidence>
<keyword evidence="4 8" id="KW-0812">Transmembrane</keyword>
<dbReference type="UniPathway" id="UPA00666"/>
<keyword evidence="2 8" id="KW-1003">Cell membrane</keyword>
<keyword evidence="6 8" id="KW-0472">Membrane</keyword>
<dbReference type="CDD" id="cd07571">
    <property type="entry name" value="ALP_N-acyl_transferase"/>
    <property type="match status" value="1"/>
</dbReference>
<feature type="transmembrane region" description="Helical" evidence="8">
    <location>
        <begin position="62"/>
        <end position="81"/>
    </location>
</feature>
<evidence type="ECO:0000256" key="3">
    <source>
        <dbReference type="ARBA" id="ARBA00022679"/>
    </source>
</evidence>
<dbReference type="AlphaFoldDB" id="A0A0A0JCK9"/>
<accession>A0A0A0JCK9</accession>
<evidence type="ECO:0000259" key="9">
    <source>
        <dbReference type="PROSITE" id="PS50263"/>
    </source>
</evidence>
<keyword evidence="11" id="KW-1185">Reference proteome</keyword>
<evidence type="ECO:0000256" key="4">
    <source>
        <dbReference type="ARBA" id="ARBA00022692"/>
    </source>
</evidence>
<dbReference type="PANTHER" id="PTHR38686:SF1">
    <property type="entry name" value="APOLIPOPROTEIN N-ACYLTRANSFERASE"/>
    <property type="match status" value="1"/>
</dbReference>
<feature type="transmembrane region" description="Helical" evidence="8">
    <location>
        <begin position="160"/>
        <end position="185"/>
    </location>
</feature>
<dbReference type="Proteomes" id="UP000030002">
    <property type="component" value="Unassembled WGS sequence"/>
</dbReference>
<comment type="subcellular location">
    <subcellularLocation>
        <location evidence="1 8">Cell membrane</location>
        <topology evidence="1 8">Multi-pass membrane protein</topology>
    </subcellularLocation>
</comment>
<dbReference type="eggNOG" id="COG0815">
    <property type="taxonomic scope" value="Bacteria"/>
</dbReference>
<comment type="similarity">
    <text evidence="8">Belongs to the CN hydrolase family. Apolipoprotein N-acyltransferase subfamily.</text>
</comment>
<evidence type="ECO:0000313" key="10">
    <source>
        <dbReference type="EMBL" id="KGN33381.1"/>
    </source>
</evidence>
<comment type="function">
    <text evidence="8">Catalyzes the phospholipid dependent N-acylation of the N-terminal cysteine of apolipoprotein, the last step in lipoprotein maturation.</text>
</comment>
<keyword evidence="5 8" id="KW-1133">Transmembrane helix</keyword>
<dbReference type="OrthoDB" id="9804277at2"/>
<dbReference type="Gene3D" id="3.60.110.10">
    <property type="entry name" value="Carbon-nitrogen hydrolase"/>
    <property type="match status" value="1"/>
</dbReference>
<sequence length="536" mass="57801">MTYGGTVPPRIPYAVRALLAVAAGLLLWLAFPDHNLWWLAPIAVGLLGVVTYDVGGRRGFGLGMLAGWAFFVPVLSWSGIYVGKVPWFALATLEALYFGAMCAVVGYLTQRWRHKRPRTAYLVVPLAWVAQEFARSNTPFGGFPWARLAFSQADSPLRNVAQWLGAPGVSFAVAFIGMLLLMACVESQLNRLAILPSAVGIAVLLALPAASTPSTEGRQVTVAMVQGNVPRPGLEFNAERRMVLDNHVRGTEAIAARVEEGLGERVLEPLSLVVWPENSSDIDPLRNADAGAQVQRAVSSVGVPVIVGAVLQEPDPNISNASLLYRPGGGEPERYVKNHPVPFAEYIPYRDFFRNFSDKVDLVTRDFAKGTELGAFRIDAPSGAYWALPTICFEVAYDGLMRESVTQPGKEASVLLVQTNNATFGFTAESEQQFAISRIRAIEHGRSIAHVSTVGVSGFIAPDGSVTGKTGLFTAEQGIGSLTIRTDRTVSDWLGPWPERLAVVALIALLIGAVAGGRLDRVDRPVSARPTKDILD</sequence>
<keyword evidence="10" id="KW-0449">Lipoprotein</keyword>
<comment type="catalytic activity">
    <reaction evidence="8">
        <text>N-terminal S-1,2-diacyl-sn-glyceryl-L-cysteinyl-[lipoprotein] + a glycerophospholipid = N-acyl-S-1,2-diacyl-sn-glyceryl-L-cysteinyl-[lipoprotein] + a 2-acyl-sn-glycero-3-phospholipid + H(+)</text>
        <dbReference type="Rhea" id="RHEA:48228"/>
        <dbReference type="Rhea" id="RHEA-COMP:14681"/>
        <dbReference type="Rhea" id="RHEA-COMP:14684"/>
        <dbReference type="ChEBI" id="CHEBI:15378"/>
        <dbReference type="ChEBI" id="CHEBI:136912"/>
        <dbReference type="ChEBI" id="CHEBI:140656"/>
        <dbReference type="ChEBI" id="CHEBI:140657"/>
        <dbReference type="ChEBI" id="CHEBI:140660"/>
        <dbReference type="EC" id="2.3.1.269"/>
    </reaction>
</comment>
<dbReference type="GO" id="GO:0042158">
    <property type="term" value="P:lipoprotein biosynthetic process"/>
    <property type="evidence" value="ECO:0007669"/>
    <property type="project" value="UniProtKB-UniRule"/>
</dbReference>
<dbReference type="Pfam" id="PF00795">
    <property type="entry name" value="CN_hydrolase"/>
    <property type="match status" value="1"/>
</dbReference>
<gene>
    <name evidence="8" type="primary">lnt</name>
    <name evidence="10" type="ORF">N802_15220</name>
</gene>
<name>A0A0A0JCK9_9MICO</name>
<keyword evidence="7 8" id="KW-0012">Acyltransferase</keyword>
<evidence type="ECO:0000256" key="1">
    <source>
        <dbReference type="ARBA" id="ARBA00004651"/>
    </source>
</evidence>
<dbReference type="EC" id="2.3.1.269" evidence="8"/>
<feature type="transmembrane region" description="Helical" evidence="8">
    <location>
        <begin position="12"/>
        <end position="31"/>
    </location>
</feature>
<dbReference type="InterPro" id="IPR003010">
    <property type="entry name" value="C-N_Hydrolase"/>
</dbReference>
<evidence type="ECO:0000256" key="8">
    <source>
        <dbReference type="HAMAP-Rule" id="MF_01148"/>
    </source>
</evidence>
<feature type="transmembrane region" description="Helical" evidence="8">
    <location>
        <begin position="37"/>
        <end position="55"/>
    </location>
</feature>
<dbReference type="GO" id="GO:0016410">
    <property type="term" value="F:N-acyltransferase activity"/>
    <property type="evidence" value="ECO:0007669"/>
    <property type="project" value="UniProtKB-UniRule"/>
</dbReference>
<evidence type="ECO:0000256" key="7">
    <source>
        <dbReference type="ARBA" id="ARBA00023315"/>
    </source>
</evidence>
<evidence type="ECO:0000256" key="6">
    <source>
        <dbReference type="ARBA" id="ARBA00023136"/>
    </source>
</evidence>